<reference evidence="2 3" key="2">
    <citation type="submission" date="2019-09" db="EMBL/GenBank/DDBJ databases">
        <authorList>
            <person name="Jin C."/>
        </authorList>
    </citation>
    <scope>NUCLEOTIDE SEQUENCE [LARGE SCALE GENOMIC DNA]</scope>
    <source>
        <strain evidence="2 3">AN110305</strain>
    </source>
</reference>
<dbReference type="PROSITE" id="PS50911">
    <property type="entry name" value="CHAP"/>
    <property type="match status" value="1"/>
</dbReference>
<proteinExistence type="predicted"/>
<name>A0A5B2W676_9PSEU</name>
<evidence type="ECO:0000313" key="3">
    <source>
        <dbReference type="Proteomes" id="UP000323454"/>
    </source>
</evidence>
<organism evidence="2 3">
    <name type="scientific">Solihabitans fulvus</name>
    <dbReference type="NCBI Taxonomy" id="1892852"/>
    <lineage>
        <taxon>Bacteria</taxon>
        <taxon>Bacillati</taxon>
        <taxon>Actinomycetota</taxon>
        <taxon>Actinomycetes</taxon>
        <taxon>Pseudonocardiales</taxon>
        <taxon>Pseudonocardiaceae</taxon>
        <taxon>Solihabitans</taxon>
    </lineage>
</organism>
<reference evidence="2 3" key="1">
    <citation type="submission" date="2019-09" db="EMBL/GenBank/DDBJ databases">
        <title>Goodfellowia gen. nov., a new genus of the Pseudonocardineae related to Actinoalloteichus, containing Goodfellowia coeruleoviolacea gen. nov., comb. nov. gen. nov., comb. nov.</title>
        <authorList>
            <person name="Labeda D."/>
        </authorList>
    </citation>
    <scope>NUCLEOTIDE SEQUENCE [LARGE SCALE GENOMIC DNA]</scope>
    <source>
        <strain evidence="2 3">AN110305</strain>
    </source>
</reference>
<gene>
    <name evidence="2" type="ORF">F0L68_40240</name>
</gene>
<dbReference type="Gene3D" id="3.90.1720.10">
    <property type="entry name" value="endopeptidase domain like (from Nostoc punctiforme)"/>
    <property type="match status" value="1"/>
</dbReference>
<sequence>MPFWRRHHRGLEMLTWRSSVLRMLGAALIGLVALMAVPVPALAGTDDYPAEWRNAAQDSRIDSWGYYNRECTSFVAWRLHARNGFEMPRAIGNAGTWGSWFSTHGYAVNGNPAAGSIAESSGHVAWVEAVNGDGTITIEDYNYNYQGTYGERRVAVSAYNYIHAKDIDAGGGTTDGAFVRDADTSAVYRIVGGAPVYVSTWDGFGGAQPATNLSHSAILALPQYPRDGTFVVGTSRGEVYRFAGGAPLYVSTWSAFGGPQAVTAVDQAAIDNAGGIDVWSHVRATPADGTFVAGVVRHEVYRFAGGAPLYVSTWSVFGSPQPTVGVDDAALDNAGSGGVWNHVNAVPADGTLVNGSPTGQVYRFAGGAPLYVSSWSAIGGPQPSTTVDQAALDNAGGASPWGHAHFYPADGTLVDTQDGRVWQVLAHVAHYVHSWDEVGGPKPTTHIDLADITNAGQSGVWSHLAGSVN</sequence>
<dbReference type="InterPro" id="IPR038765">
    <property type="entry name" value="Papain-like_cys_pep_sf"/>
</dbReference>
<protein>
    <submittedName>
        <fullName evidence="2">CHAP domain-containing protein</fullName>
    </submittedName>
</protein>
<feature type="domain" description="Peptidase C51" evidence="1">
    <location>
        <begin position="46"/>
        <end position="163"/>
    </location>
</feature>
<keyword evidence="3" id="KW-1185">Reference proteome</keyword>
<evidence type="ECO:0000259" key="1">
    <source>
        <dbReference type="PROSITE" id="PS50911"/>
    </source>
</evidence>
<evidence type="ECO:0000313" key="2">
    <source>
        <dbReference type="EMBL" id="KAA2247311.1"/>
    </source>
</evidence>
<dbReference type="Proteomes" id="UP000323454">
    <property type="component" value="Unassembled WGS sequence"/>
</dbReference>
<dbReference type="Pfam" id="PF05257">
    <property type="entry name" value="CHAP"/>
    <property type="match status" value="1"/>
</dbReference>
<dbReference type="EMBL" id="VUOB01000112">
    <property type="protein sequence ID" value="KAA2247311.1"/>
    <property type="molecule type" value="Genomic_DNA"/>
</dbReference>
<comment type="caution">
    <text evidence="2">The sequence shown here is derived from an EMBL/GenBank/DDBJ whole genome shotgun (WGS) entry which is preliminary data.</text>
</comment>
<dbReference type="InterPro" id="IPR007921">
    <property type="entry name" value="CHAP_dom"/>
</dbReference>
<dbReference type="AlphaFoldDB" id="A0A5B2W676"/>
<dbReference type="OrthoDB" id="2677885at2"/>
<accession>A0A5B2W676</accession>
<dbReference type="SUPFAM" id="SSF54001">
    <property type="entry name" value="Cysteine proteinases"/>
    <property type="match status" value="1"/>
</dbReference>